<dbReference type="InterPro" id="IPR020834">
    <property type="entry name" value="LipOase_CS"/>
</dbReference>
<feature type="region of interest" description="Disordered" evidence="6">
    <location>
        <begin position="1325"/>
        <end position="1359"/>
    </location>
</feature>
<evidence type="ECO:0000259" key="7">
    <source>
        <dbReference type="PROSITE" id="PS50095"/>
    </source>
</evidence>
<keyword evidence="4" id="KW-0443">Lipid metabolism</keyword>
<feature type="compositionally biased region" description="Polar residues" evidence="6">
    <location>
        <begin position="1009"/>
        <end position="1020"/>
    </location>
</feature>
<dbReference type="InterPro" id="IPR000907">
    <property type="entry name" value="LipOase"/>
</dbReference>
<dbReference type="Gene3D" id="3.10.450.60">
    <property type="match status" value="1"/>
</dbReference>
<dbReference type="GO" id="GO:0046872">
    <property type="term" value="F:metal ion binding"/>
    <property type="evidence" value="ECO:0007669"/>
    <property type="project" value="UniProtKB-KW"/>
</dbReference>
<evidence type="ECO:0000256" key="1">
    <source>
        <dbReference type="ARBA" id="ARBA00022723"/>
    </source>
</evidence>
<dbReference type="Pfam" id="PF01477">
    <property type="entry name" value="PLAT"/>
    <property type="match status" value="1"/>
</dbReference>
<name>A0AAD9MZ21_9ANNE</name>
<accession>A0AAD9MZ21</accession>
<evidence type="ECO:0000256" key="4">
    <source>
        <dbReference type="ARBA" id="ARBA00023098"/>
    </source>
</evidence>
<dbReference type="SUPFAM" id="SSF49723">
    <property type="entry name" value="Lipase/lipooxygenase domain (PLAT/LH2 domain)"/>
    <property type="match status" value="1"/>
</dbReference>
<comment type="caution">
    <text evidence="9">The sequence shown here is derived from an EMBL/GenBank/DDBJ whole genome shotgun (WGS) entry which is preliminary data.</text>
</comment>
<keyword evidence="1" id="KW-0479">Metal-binding</keyword>
<feature type="compositionally biased region" description="Polar residues" evidence="6">
    <location>
        <begin position="1052"/>
        <end position="1064"/>
    </location>
</feature>
<reference evidence="9" key="1">
    <citation type="journal article" date="2023" name="Mol. Biol. Evol.">
        <title>Third-Generation Sequencing Reveals the Adaptive Role of the Epigenome in Three Deep-Sea Polychaetes.</title>
        <authorList>
            <person name="Perez M."/>
            <person name="Aroh O."/>
            <person name="Sun Y."/>
            <person name="Lan Y."/>
            <person name="Juniper S.K."/>
            <person name="Young C.R."/>
            <person name="Angers B."/>
            <person name="Qian P.Y."/>
        </authorList>
    </citation>
    <scope>NUCLEOTIDE SEQUENCE</scope>
    <source>
        <strain evidence="9">P08H-3</strain>
    </source>
</reference>
<dbReference type="InterPro" id="IPR036392">
    <property type="entry name" value="PLAT/LH2_dom_sf"/>
</dbReference>
<evidence type="ECO:0000256" key="5">
    <source>
        <dbReference type="PROSITE-ProRule" id="PRU00152"/>
    </source>
</evidence>
<feature type="compositionally biased region" description="Polar residues" evidence="6">
    <location>
        <begin position="923"/>
        <end position="946"/>
    </location>
</feature>
<feature type="region of interest" description="Disordered" evidence="6">
    <location>
        <begin position="923"/>
        <end position="1133"/>
    </location>
</feature>
<dbReference type="InterPro" id="IPR020835">
    <property type="entry name" value="Catalase_sf"/>
</dbReference>
<dbReference type="Gene3D" id="2.40.180.10">
    <property type="entry name" value="Catalase core domain"/>
    <property type="match status" value="2"/>
</dbReference>
<dbReference type="PRINTS" id="PR00087">
    <property type="entry name" value="LIPOXYGENASE"/>
</dbReference>
<dbReference type="Gene3D" id="1.20.245.10">
    <property type="entry name" value="Lipoxygenase-1, Domain 5"/>
    <property type="match status" value="3"/>
</dbReference>
<dbReference type="PANTHER" id="PTHR11771">
    <property type="entry name" value="LIPOXYGENASE"/>
    <property type="match status" value="1"/>
</dbReference>
<dbReference type="InterPro" id="IPR001024">
    <property type="entry name" value="PLAT/LH2_dom"/>
</dbReference>
<evidence type="ECO:0000256" key="6">
    <source>
        <dbReference type="SAM" id="MobiDB-lite"/>
    </source>
</evidence>
<dbReference type="PROSITE" id="PS00081">
    <property type="entry name" value="LIPOXYGENASE_2"/>
    <property type="match status" value="1"/>
</dbReference>
<comment type="caution">
    <text evidence="5">Lacks conserved residue(s) required for the propagation of feature annotation.</text>
</comment>
<dbReference type="SMART" id="SM00308">
    <property type="entry name" value="LH2"/>
    <property type="match status" value="1"/>
</dbReference>
<evidence type="ECO:0000313" key="9">
    <source>
        <dbReference type="EMBL" id="KAK2148976.1"/>
    </source>
</evidence>
<keyword evidence="2" id="KW-0223">Dioxygenase</keyword>
<evidence type="ECO:0000313" key="10">
    <source>
        <dbReference type="Proteomes" id="UP001208570"/>
    </source>
</evidence>
<protein>
    <recommendedName>
        <fullName evidence="11">Lipoxygenase</fullName>
    </recommendedName>
</protein>
<dbReference type="Proteomes" id="UP001208570">
    <property type="component" value="Unassembled WGS sequence"/>
</dbReference>
<feature type="compositionally biased region" description="Polar residues" evidence="6">
    <location>
        <begin position="1343"/>
        <end position="1352"/>
    </location>
</feature>
<dbReference type="InterPro" id="IPR036226">
    <property type="entry name" value="LipOase_C_sf"/>
</dbReference>
<feature type="domain" description="Lipoxygenase" evidence="8">
    <location>
        <begin position="522"/>
        <end position="1280"/>
    </location>
</feature>
<proteinExistence type="predicted"/>
<feature type="compositionally biased region" description="Polar residues" evidence="6">
    <location>
        <begin position="1082"/>
        <end position="1101"/>
    </location>
</feature>
<keyword evidence="10" id="KW-1185">Reference proteome</keyword>
<dbReference type="PROSITE" id="PS50095">
    <property type="entry name" value="PLAT"/>
    <property type="match status" value="1"/>
</dbReference>
<dbReference type="GO" id="GO:0034440">
    <property type="term" value="P:lipid oxidation"/>
    <property type="evidence" value="ECO:0007669"/>
    <property type="project" value="InterPro"/>
</dbReference>
<dbReference type="GO" id="GO:0020037">
    <property type="term" value="F:heme binding"/>
    <property type="evidence" value="ECO:0007669"/>
    <property type="project" value="InterPro"/>
</dbReference>
<dbReference type="SUPFAM" id="SSF56634">
    <property type="entry name" value="Heme-dependent catalase-like"/>
    <property type="match status" value="1"/>
</dbReference>
<organism evidence="9 10">
    <name type="scientific">Paralvinella palmiformis</name>
    <dbReference type="NCBI Taxonomy" id="53620"/>
    <lineage>
        <taxon>Eukaryota</taxon>
        <taxon>Metazoa</taxon>
        <taxon>Spiralia</taxon>
        <taxon>Lophotrochozoa</taxon>
        <taxon>Annelida</taxon>
        <taxon>Polychaeta</taxon>
        <taxon>Sedentaria</taxon>
        <taxon>Canalipalpata</taxon>
        <taxon>Terebellida</taxon>
        <taxon>Terebelliformia</taxon>
        <taxon>Alvinellidae</taxon>
        <taxon>Paralvinella</taxon>
    </lineage>
</organism>
<feature type="compositionally biased region" description="Basic and acidic residues" evidence="6">
    <location>
        <begin position="1072"/>
        <end position="1081"/>
    </location>
</feature>
<dbReference type="EMBL" id="JAODUP010000473">
    <property type="protein sequence ID" value="KAK2148976.1"/>
    <property type="molecule type" value="Genomic_DNA"/>
</dbReference>
<evidence type="ECO:0000256" key="3">
    <source>
        <dbReference type="ARBA" id="ARBA00023002"/>
    </source>
</evidence>
<gene>
    <name evidence="9" type="ORF">LSH36_473g03007</name>
</gene>
<dbReference type="Pfam" id="PF00305">
    <property type="entry name" value="Lipoxygenase"/>
    <property type="match status" value="2"/>
</dbReference>
<dbReference type="GO" id="GO:0016702">
    <property type="term" value="F:oxidoreductase activity, acting on single donors with incorporation of molecular oxygen, incorporation of two atoms of oxygen"/>
    <property type="evidence" value="ECO:0007669"/>
    <property type="project" value="InterPro"/>
</dbReference>
<evidence type="ECO:0008006" key="11">
    <source>
        <dbReference type="Google" id="ProtNLM"/>
    </source>
</evidence>
<dbReference type="SUPFAM" id="SSF48484">
    <property type="entry name" value="Lipoxigenase"/>
    <property type="match status" value="2"/>
</dbReference>
<dbReference type="PROSITE" id="PS51393">
    <property type="entry name" value="LIPOXYGENASE_3"/>
    <property type="match status" value="1"/>
</dbReference>
<feature type="compositionally biased region" description="Basic and acidic residues" evidence="6">
    <location>
        <begin position="1325"/>
        <end position="1342"/>
    </location>
</feature>
<evidence type="ECO:0000256" key="2">
    <source>
        <dbReference type="ARBA" id="ARBA00022964"/>
    </source>
</evidence>
<evidence type="ECO:0000259" key="8">
    <source>
        <dbReference type="PROSITE" id="PS51393"/>
    </source>
</evidence>
<sequence>MTLDKVQRLTLLDFQPQEKDVPSSWENKSRDILRQQLGDEAFEKLEANNFKIVNNPAFPEHSFFQKGRLIPLRLRHNNLSFRDDAVSDGRVTCIKFADRDQGGPFDLILHTGRIPQYYSADSFQEFVAAFTRGPETLKSWCRKSSSNYFGRVENVRKAPRSYYSLRYYNHVTYEFTSADGASWLARFRLLPADGSTETGLLTAEEQENVWDVVRADLPNDYLRSEYSDRLDASAVQYRLQIQLLKDDFTEQMDTDYDTVSSYSTDTFETADSVAYSGRDSFTEGNLVLTDPTHTDHDGIFYSQYDLASDDSRGRKNPFGSDVRNPCVMWDPELCPWIDFAIVTVSCRLEAQLLSMTSFNLGNQLWSCCPLSARSTRDFSSLSLSTRGFHGVNADKRISRDHMTALTEYRITTVTGTLINAGTDADISITITGSKGRTPPINLDQRFKDDFESGQRDDFLELGPKVGEIVAIEMTLSSMFGNRRWYLEEVLVSDVKSDVVTRFPCYQWLTSRQQNVILLRGEAVIPHLEMFAASYLLRKYELFIRRGRYRWRKEEGLPGRIDINKYEELPKESRLHVEHELNYFSKYLRTLANTGSGKLNTLLNTWEIVSDNPKLFTTFLKNKSISKRVIEEWESDEEFGRQILNGPHPVRIQRLSKLPESFESAIDDIQKVMDRSITLDKAIQEGYFYQVCYPELDDLERCTSYKGKYNRYITSPMCLLYVNKDGKCLPLAINLEVGGPVWTPRDRAIEWKVAKMWLRSADVQVHQVVSRHLHTQLINEAVAIAMFRNLATSHPVYKLLYPHLKYTLAVNVLGRQLLYPAEDGLFERFLAVGGQHERLVRDAYGRFHVDELNLPRNVRRRGVDDWRMLPCYWYRDDGLAIWGAIEKYVGTVLQLCYRNDDNVKADEELQAWIADLGENGLATSTKYATDPSGQTDGISEDSTGLSEQRSRLSEQADGLTKDTAGLSGQTSGPMKEAAGLSGQTDGILEESTGLSEQRSRLSEQADGLTKDTTGLSGQASGPTKDAAGLSGQTDGIPEDSTGLSEQRSRLSEQIDNLSGQTNSLTGDDFSLSSEDRDLREETTSLSGQTPSLSGRDSTLSDHTGNKSEETISLSGPPLDPSGQTSDQYPNHGIPSELTSLDDVIRFVTTFVFTASAQHAALSSGMMDYYAFVPNAPSVMLMPPPSCKNETAPIYLKKALPSRGKTAEIIAACYTLSRSGKYEEYLNSFKEEYFDDEAIRQAQLAFVIDLERISESIRKRNVSLDIPYSYLIPENIPKTVQTEYYCMPYLKRWKKHQAEILTLAEGNSSDKVEVNVLVVAGVAPSVHEKGDTDSSCHVDGRDDSNTQNSNNSRKLSGIRQL</sequence>
<feature type="domain" description="PLAT" evidence="7">
    <location>
        <begin position="406"/>
        <end position="522"/>
    </location>
</feature>
<dbReference type="InterPro" id="IPR013819">
    <property type="entry name" value="LipOase_C"/>
</dbReference>
<keyword evidence="3" id="KW-0560">Oxidoreductase</keyword>